<evidence type="ECO:0000256" key="3">
    <source>
        <dbReference type="ARBA" id="ARBA00023014"/>
    </source>
</evidence>
<proteinExistence type="predicted"/>
<feature type="compositionally biased region" description="Basic and acidic residues" evidence="4">
    <location>
        <begin position="114"/>
        <end position="131"/>
    </location>
</feature>
<keyword evidence="1" id="KW-0479">Metal-binding</keyword>
<dbReference type="InterPro" id="IPR050123">
    <property type="entry name" value="Prok_molybdopt-oxidoreductase"/>
</dbReference>
<comment type="caution">
    <text evidence="6">The sequence shown here is derived from an EMBL/GenBank/DDBJ whole genome shotgun (WGS) entry which is preliminary data.</text>
</comment>
<keyword evidence="2" id="KW-0408">Iron</keyword>
<evidence type="ECO:0000256" key="4">
    <source>
        <dbReference type="SAM" id="MobiDB-lite"/>
    </source>
</evidence>
<feature type="domain" description="Molybdopterin oxidoreductase" evidence="5">
    <location>
        <begin position="40"/>
        <end position="124"/>
    </location>
</feature>
<dbReference type="Gene3D" id="3.40.50.740">
    <property type="match status" value="1"/>
</dbReference>
<feature type="region of interest" description="Disordered" evidence="4">
    <location>
        <begin position="111"/>
        <end position="147"/>
    </location>
</feature>
<evidence type="ECO:0000313" key="6">
    <source>
        <dbReference type="EMBL" id="GMA34294.1"/>
    </source>
</evidence>
<dbReference type="EMBL" id="BSUN01000001">
    <property type="protein sequence ID" value="GMA34294.1"/>
    <property type="molecule type" value="Genomic_DNA"/>
</dbReference>
<sequence length="147" mass="15645">MITDPAARAHVADVWGVDPDTLPGPGVPAMQLLDALGTANGPKALLVHGSNVVVSAPNADKVRADLGRLDLLVVADLVPSETALLADVILPVTQWAEEEGTMTNLEGRIIRRRQAADAPREARSEPVDPCRARRAARRPHRLSHGPP</sequence>
<protein>
    <recommendedName>
        <fullName evidence="5">Molybdopterin oxidoreductase domain-containing protein</fullName>
    </recommendedName>
</protein>
<evidence type="ECO:0000256" key="1">
    <source>
        <dbReference type="ARBA" id="ARBA00022723"/>
    </source>
</evidence>
<name>A0ABQ6I9I6_9MICO</name>
<accession>A0ABQ6I9I6</accession>
<dbReference type="InterPro" id="IPR006656">
    <property type="entry name" value="Mopterin_OxRdtase"/>
</dbReference>
<dbReference type="PANTHER" id="PTHR43105:SF10">
    <property type="entry name" value="NADH-QUINONE OXIDOREDUCTASE SUBUNIT G"/>
    <property type="match status" value="1"/>
</dbReference>
<dbReference type="Proteomes" id="UP001157125">
    <property type="component" value="Unassembled WGS sequence"/>
</dbReference>
<keyword evidence="7" id="KW-1185">Reference proteome</keyword>
<gene>
    <name evidence="6" type="ORF">GCM10025876_04980</name>
</gene>
<dbReference type="PANTHER" id="PTHR43105">
    <property type="entry name" value="RESPIRATORY NITRATE REDUCTASE"/>
    <property type="match status" value="1"/>
</dbReference>
<evidence type="ECO:0000259" key="5">
    <source>
        <dbReference type="Pfam" id="PF00384"/>
    </source>
</evidence>
<evidence type="ECO:0000256" key="2">
    <source>
        <dbReference type="ARBA" id="ARBA00023004"/>
    </source>
</evidence>
<evidence type="ECO:0000313" key="7">
    <source>
        <dbReference type="Proteomes" id="UP001157125"/>
    </source>
</evidence>
<feature type="compositionally biased region" description="Basic residues" evidence="4">
    <location>
        <begin position="132"/>
        <end position="147"/>
    </location>
</feature>
<dbReference type="SUPFAM" id="SSF53706">
    <property type="entry name" value="Formate dehydrogenase/DMSO reductase, domains 1-3"/>
    <property type="match status" value="1"/>
</dbReference>
<dbReference type="Pfam" id="PF00384">
    <property type="entry name" value="Molybdopterin"/>
    <property type="match status" value="1"/>
</dbReference>
<organism evidence="6 7">
    <name type="scientific">Demequina litorisediminis</name>
    <dbReference type="NCBI Taxonomy" id="1849022"/>
    <lineage>
        <taxon>Bacteria</taxon>
        <taxon>Bacillati</taxon>
        <taxon>Actinomycetota</taxon>
        <taxon>Actinomycetes</taxon>
        <taxon>Micrococcales</taxon>
        <taxon>Demequinaceae</taxon>
        <taxon>Demequina</taxon>
    </lineage>
</organism>
<reference evidence="7" key="1">
    <citation type="journal article" date="2019" name="Int. J. Syst. Evol. Microbiol.">
        <title>The Global Catalogue of Microorganisms (GCM) 10K type strain sequencing project: providing services to taxonomists for standard genome sequencing and annotation.</title>
        <authorList>
            <consortium name="The Broad Institute Genomics Platform"/>
            <consortium name="The Broad Institute Genome Sequencing Center for Infectious Disease"/>
            <person name="Wu L."/>
            <person name="Ma J."/>
        </authorList>
    </citation>
    <scope>NUCLEOTIDE SEQUENCE [LARGE SCALE GENOMIC DNA]</scope>
    <source>
        <strain evidence="7">NBRC 112299</strain>
    </source>
</reference>
<keyword evidence="3" id="KW-0411">Iron-sulfur</keyword>